<sequence length="64" mass="7078">MTMVKLLLLKSSQNSPRLIGKLQNPIHRALDLKISVRQGGWPNTELILTDQGRSLITSSVPILS</sequence>
<gene>
    <name evidence="1" type="ordered locus">VIT_18s0001g03890</name>
</gene>
<dbReference type="AlphaFoldDB" id="D7TL87"/>
<keyword evidence="2" id="KW-1185">Reference proteome</keyword>
<dbReference type="PaxDb" id="29760-VIT_18s0001g03890.t01"/>
<dbReference type="InParanoid" id="D7TL87"/>
<dbReference type="EMBL" id="FN595996">
    <property type="protein sequence ID" value="CBI31259.3"/>
    <property type="molecule type" value="Genomic_DNA"/>
</dbReference>
<accession>D7TL87</accession>
<reference evidence="2" key="1">
    <citation type="journal article" date="2007" name="Nature">
        <title>The grapevine genome sequence suggests ancestral hexaploidization in major angiosperm phyla.</title>
        <authorList>
            <consortium name="The French-Italian Public Consortium for Grapevine Genome Characterization."/>
            <person name="Jaillon O."/>
            <person name="Aury J.-M."/>
            <person name="Noel B."/>
            <person name="Policriti A."/>
            <person name="Clepet C."/>
            <person name="Casagrande A."/>
            <person name="Choisne N."/>
            <person name="Aubourg S."/>
            <person name="Vitulo N."/>
            <person name="Jubin C."/>
            <person name="Vezzi A."/>
            <person name="Legeai F."/>
            <person name="Hugueney P."/>
            <person name="Dasilva C."/>
            <person name="Horner D."/>
            <person name="Mica E."/>
            <person name="Jublot D."/>
            <person name="Poulain J."/>
            <person name="Bruyere C."/>
            <person name="Billault A."/>
            <person name="Segurens B."/>
            <person name="Gouyvenoux M."/>
            <person name="Ugarte E."/>
            <person name="Cattonaro F."/>
            <person name="Anthouard V."/>
            <person name="Vico V."/>
            <person name="Del Fabbro C."/>
            <person name="Alaux M."/>
            <person name="Di Gaspero G."/>
            <person name="Dumas V."/>
            <person name="Felice N."/>
            <person name="Paillard S."/>
            <person name="Juman I."/>
            <person name="Moroldo M."/>
            <person name="Scalabrin S."/>
            <person name="Canaguier A."/>
            <person name="Le Clainche I."/>
            <person name="Malacrida G."/>
            <person name="Durand E."/>
            <person name="Pesole G."/>
            <person name="Laucou V."/>
            <person name="Chatelet P."/>
            <person name="Merdinoglu D."/>
            <person name="Delledonne M."/>
            <person name="Pezzotti M."/>
            <person name="Lecharny A."/>
            <person name="Scarpelli C."/>
            <person name="Artiguenave F."/>
            <person name="Pe M.E."/>
            <person name="Valle G."/>
            <person name="Morgante M."/>
            <person name="Caboche M."/>
            <person name="Adam-Blondon A.-F."/>
            <person name="Weissenbach J."/>
            <person name="Quetier F."/>
            <person name="Wincker P."/>
        </authorList>
    </citation>
    <scope>NUCLEOTIDE SEQUENCE [LARGE SCALE GENOMIC DNA]</scope>
    <source>
        <strain evidence="2">cv. Pinot noir / PN40024</strain>
    </source>
</reference>
<name>D7TL87_VITVI</name>
<protein>
    <submittedName>
        <fullName evidence="1">Uncharacterized protein</fullName>
    </submittedName>
</protein>
<proteinExistence type="predicted"/>
<evidence type="ECO:0000313" key="1">
    <source>
        <dbReference type="EMBL" id="CBI31259.3"/>
    </source>
</evidence>
<dbReference type="Proteomes" id="UP000009183">
    <property type="component" value="Chromosome 18, unordered"/>
</dbReference>
<dbReference type="HOGENOM" id="CLU_2872209_0_0_1"/>
<organism evidence="1 2">
    <name type="scientific">Vitis vinifera</name>
    <name type="common">Grape</name>
    <dbReference type="NCBI Taxonomy" id="29760"/>
    <lineage>
        <taxon>Eukaryota</taxon>
        <taxon>Viridiplantae</taxon>
        <taxon>Streptophyta</taxon>
        <taxon>Embryophyta</taxon>
        <taxon>Tracheophyta</taxon>
        <taxon>Spermatophyta</taxon>
        <taxon>Magnoliopsida</taxon>
        <taxon>eudicotyledons</taxon>
        <taxon>Gunneridae</taxon>
        <taxon>Pentapetalae</taxon>
        <taxon>rosids</taxon>
        <taxon>Vitales</taxon>
        <taxon>Vitaceae</taxon>
        <taxon>Viteae</taxon>
        <taxon>Vitis</taxon>
    </lineage>
</organism>
<evidence type="ECO:0000313" key="2">
    <source>
        <dbReference type="Proteomes" id="UP000009183"/>
    </source>
</evidence>